<reference evidence="2" key="1">
    <citation type="submission" date="2018-05" db="EMBL/GenBank/DDBJ databases">
        <authorList>
            <person name="Lanie J.A."/>
            <person name="Ng W.-L."/>
            <person name="Kazmierczak K.M."/>
            <person name="Andrzejewski T.M."/>
            <person name="Davidsen T.M."/>
            <person name="Wayne K.J."/>
            <person name="Tettelin H."/>
            <person name="Glass J.I."/>
            <person name="Rusch D."/>
            <person name="Podicherti R."/>
            <person name="Tsui H.-C.T."/>
            <person name="Winkler M.E."/>
        </authorList>
    </citation>
    <scope>NUCLEOTIDE SEQUENCE</scope>
</reference>
<evidence type="ECO:0000259" key="1">
    <source>
        <dbReference type="SMART" id="SM00922"/>
    </source>
</evidence>
<dbReference type="SMART" id="SM00922">
    <property type="entry name" value="MR_MLE"/>
    <property type="match status" value="1"/>
</dbReference>
<proteinExistence type="predicted"/>
<dbReference type="SUPFAM" id="SSF54826">
    <property type="entry name" value="Enolase N-terminal domain-like"/>
    <property type="match status" value="1"/>
</dbReference>
<dbReference type="AlphaFoldDB" id="A0A382DA18"/>
<accession>A0A382DA18</accession>
<dbReference type="EMBL" id="UINC01038250">
    <property type="protein sequence ID" value="SVB34989.1"/>
    <property type="molecule type" value="Genomic_DNA"/>
</dbReference>
<dbReference type="InterPro" id="IPR034593">
    <property type="entry name" value="DgoD-like"/>
</dbReference>
<dbReference type="InterPro" id="IPR013342">
    <property type="entry name" value="Mandelate_racemase_C"/>
</dbReference>
<dbReference type="PANTHER" id="PTHR48080">
    <property type="entry name" value="D-GALACTONATE DEHYDRATASE-RELATED"/>
    <property type="match status" value="1"/>
</dbReference>
<sequence>MKITKVEQFVVAVPHIEPIQKHRPQDYTDRPISIIKVHTDEGIYGLGESGRGGRFDDAIEKWIGLDPMTLKWQDLGGGFGSAIFDIVGKALGIPAHKLMGAQHWEEVPVGYWSCPMEPEEFAAEAEKGVKLGFKTHKLKARPWNIVETVRLMTEAAGPDYGIIVDPNFTFETPEESIRLAHELEKYNIEAFEDPFSYEEYGWDSYRQFRQQTNIPLAPHLYDPKKILEAIKADAADMFNTGGGPSHASNNAGIAEAAGMPVWLQVTGLGLGVSGAFATHVHAVIKNATIPSDSLHFVR</sequence>
<protein>
    <recommendedName>
        <fullName evidence="1">Mandelate racemase/muconate lactonizing enzyme C-terminal domain-containing protein</fullName>
    </recommendedName>
</protein>
<dbReference type="PANTHER" id="PTHR48080:SF2">
    <property type="entry name" value="D-GALACTONATE DEHYDRATASE"/>
    <property type="match status" value="1"/>
</dbReference>
<gene>
    <name evidence="2" type="ORF">METZ01_LOCUS187843</name>
</gene>
<dbReference type="InterPro" id="IPR036849">
    <property type="entry name" value="Enolase-like_C_sf"/>
</dbReference>
<organism evidence="2">
    <name type="scientific">marine metagenome</name>
    <dbReference type="NCBI Taxonomy" id="408172"/>
    <lineage>
        <taxon>unclassified sequences</taxon>
        <taxon>metagenomes</taxon>
        <taxon>ecological metagenomes</taxon>
    </lineage>
</organism>
<dbReference type="SUPFAM" id="SSF51604">
    <property type="entry name" value="Enolase C-terminal domain-like"/>
    <property type="match status" value="1"/>
</dbReference>
<dbReference type="InterPro" id="IPR029017">
    <property type="entry name" value="Enolase-like_N"/>
</dbReference>
<name>A0A382DA18_9ZZZZ</name>
<feature type="non-terminal residue" evidence="2">
    <location>
        <position position="298"/>
    </location>
</feature>
<feature type="domain" description="Mandelate racemase/muconate lactonizing enzyme C-terminal" evidence="1">
    <location>
        <begin position="118"/>
        <end position="215"/>
    </location>
</feature>
<dbReference type="InterPro" id="IPR029065">
    <property type="entry name" value="Enolase_C-like"/>
</dbReference>
<dbReference type="Pfam" id="PF13378">
    <property type="entry name" value="MR_MLE_C"/>
    <property type="match status" value="1"/>
</dbReference>
<dbReference type="Gene3D" id="3.20.20.120">
    <property type="entry name" value="Enolase-like C-terminal domain"/>
    <property type="match status" value="1"/>
</dbReference>
<dbReference type="Gene3D" id="3.30.390.10">
    <property type="entry name" value="Enolase-like, N-terminal domain"/>
    <property type="match status" value="1"/>
</dbReference>
<evidence type="ECO:0000313" key="2">
    <source>
        <dbReference type="EMBL" id="SVB34989.1"/>
    </source>
</evidence>